<evidence type="ECO:0000313" key="2">
    <source>
        <dbReference type="EMBL" id="URD94392.1"/>
    </source>
</evidence>
<protein>
    <submittedName>
        <fullName evidence="2">Uncharacterized protein</fullName>
    </submittedName>
</protein>
<evidence type="ECO:0000256" key="1">
    <source>
        <dbReference type="SAM" id="MobiDB-lite"/>
    </source>
</evidence>
<dbReference type="Proteomes" id="UP001055439">
    <property type="component" value="Chromosome 4"/>
</dbReference>
<gene>
    <name evidence="2" type="ORF">MUK42_27882</name>
</gene>
<accession>A0A9E7FHT1</accession>
<proteinExistence type="predicted"/>
<evidence type="ECO:0000313" key="3">
    <source>
        <dbReference type="Proteomes" id="UP001055439"/>
    </source>
</evidence>
<keyword evidence="3" id="KW-1185">Reference proteome</keyword>
<reference evidence="2" key="1">
    <citation type="submission" date="2022-05" db="EMBL/GenBank/DDBJ databases">
        <title>The Musa troglodytarum L. genome provides insights into the mechanism of non-climacteric behaviour and enrichment of carotenoids.</title>
        <authorList>
            <person name="Wang J."/>
        </authorList>
    </citation>
    <scope>NUCLEOTIDE SEQUENCE</scope>
    <source>
        <tissue evidence="2">Leaf</tissue>
    </source>
</reference>
<dbReference type="AlphaFoldDB" id="A0A9E7FHT1"/>
<sequence length="135" mass="14856">MEQNGGVRSVKQINERGGETQVEGTAAVENACVRVAYVGAPQAATFRSVINHSDLRPPLPFPFPLKEGLIRWRSPTATLSSPTAWTRVTGVLNFAVDPLPFRTDLHGDRSIHCLQSFHGYTKVLVLTTIDTKHSF</sequence>
<name>A0A9E7FHT1_9LILI</name>
<organism evidence="2 3">
    <name type="scientific">Musa troglodytarum</name>
    <name type="common">fe'i banana</name>
    <dbReference type="NCBI Taxonomy" id="320322"/>
    <lineage>
        <taxon>Eukaryota</taxon>
        <taxon>Viridiplantae</taxon>
        <taxon>Streptophyta</taxon>
        <taxon>Embryophyta</taxon>
        <taxon>Tracheophyta</taxon>
        <taxon>Spermatophyta</taxon>
        <taxon>Magnoliopsida</taxon>
        <taxon>Liliopsida</taxon>
        <taxon>Zingiberales</taxon>
        <taxon>Musaceae</taxon>
        <taxon>Musa</taxon>
    </lineage>
</organism>
<dbReference type="EMBL" id="CP097506">
    <property type="protein sequence ID" value="URD94392.1"/>
    <property type="molecule type" value="Genomic_DNA"/>
</dbReference>
<feature type="region of interest" description="Disordered" evidence="1">
    <location>
        <begin position="1"/>
        <end position="21"/>
    </location>
</feature>